<dbReference type="Gene3D" id="3.10.450.40">
    <property type="match status" value="1"/>
</dbReference>
<name>A0A7W6CZX4_9HYPH</name>
<accession>A0A7W6CZX4</accession>
<keyword evidence="4" id="KW-1185">Reference proteome</keyword>
<reference evidence="3 4" key="1">
    <citation type="submission" date="2020-08" db="EMBL/GenBank/DDBJ databases">
        <title>Genomic Encyclopedia of Type Strains, Phase IV (KMG-IV): sequencing the most valuable type-strain genomes for metagenomic binning, comparative biology and taxonomic classification.</title>
        <authorList>
            <person name="Goeker M."/>
        </authorList>
    </citation>
    <scope>NUCLEOTIDE SEQUENCE [LARGE SCALE GENOMIC DNA]</scope>
    <source>
        <strain evidence="3 4">DSM 25481</strain>
    </source>
</reference>
<evidence type="ECO:0000313" key="3">
    <source>
        <dbReference type="EMBL" id="MBB3974198.1"/>
    </source>
</evidence>
<organism evidence="3 4">
    <name type="scientific">Hansschlegelia beijingensis</name>
    <dbReference type="NCBI Taxonomy" id="1133344"/>
    <lineage>
        <taxon>Bacteria</taxon>
        <taxon>Pseudomonadati</taxon>
        <taxon>Pseudomonadota</taxon>
        <taxon>Alphaproteobacteria</taxon>
        <taxon>Hyphomicrobiales</taxon>
        <taxon>Methylopilaceae</taxon>
        <taxon>Hansschlegelia</taxon>
    </lineage>
</organism>
<feature type="signal peptide" evidence="1">
    <location>
        <begin position="1"/>
        <end position="23"/>
    </location>
</feature>
<evidence type="ECO:0000259" key="2">
    <source>
        <dbReference type="Pfam" id="PF13670"/>
    </source>
</evidence>
<evidence type="ECO:0000256" key="1">
    <source>
        <dbReference type="SAM" id="SignalP"/>
    </source>
</evidence>
<feature type="domain" description="PepSY" evidence="2">
    <location>
        <begin position="10"/>
        <end position="83"/>
    </location>
</feature>
<dbReference type="Proteomes" id="UP000528964">
    <property type="component" value="Unassembled WGS sequence"/>
</dbReference>
<sequence>MTTTSRIGLAALLSLVLASPALADRAGPDWISAEQATQKAKAAGYSSVTKIEADDGHWEAKGVKNGRVYEFHIDPKTGAISNEHLDD</sequence>
<evidence type="ECO:0000313" key="4">
    <source>
        <dbReference type="Proteomes" id="UP000528964"/>
    </source>
</evidence>
<dbReference type="RefSeq" id="WP_183396053.1">
    <property type="nucleotide sequence ID" value="NZ_JACIDR010000005.1"/>
</dbReference>
<dbReference type="AlphaFoldDB" id="A0A7W6CZX4"/>
<protein>
    <submittedName>
        <fullName evidence="3">Putative membrane protein YkoI</fullName>
    </submittedName>
</protein>
<dbReference type="InterPro" id="IPR025711">
    <property type="entry name" value="PepSY"/>
</dbReference>
<dbReference type="EMBL" id="JACIDR010000005">
    <property type="protein sequence ID" value="MBB3974198.1"/>
    <property type="molecule type" value="Genomic_DNA"/>
</dbReference>
<gene>
    <name evidence="3" type="ORF">GGR24_002879</name>
</gene>
<comment type="caution">
    <text evidence="3">The sequence shown here is derived from an EMBL/GenBank/DDBJ whole genome shotgun (WGS) entry which is preliminary data.</text>
</comment>
<dbReference type="Pfam" id="PF13670">
    <property type="entry name" value="PepSY_2"/>
    <property type="match status" value="1"/>
</dbReference>
<proteinExistence type="predicted"/>
<keyword evidence="1" id="KW-0732">Signal</keyword>
<feature type="chain" id="PRO_5031533458" evidence="1">
    <location>
        <begin position="24"/>
        <end position="87"/>
    </location>
</feature>